<reference evidence="2 3" key="1">
    <citation type="submission" date="2019-10" db="EMBL/GenBank/DDBJ databases">
        <title>Epibacterium sp. nov., isolated from seawater.</title>
        <authorList>
            <person name="Zhang X."/>
            <person name="Li N."/>
        </authorList>
    </citation>
    <scope>NUCLEOTIDE SEQUENCE [LARGE SCALE GENOMIC DNA]</scope>
    <source>
        <strain evidence="2 3">SM1979</strain>
    </source>
</reference>
<dbReference type="GO" id="GO:0005737">
    <property type="term" value="C:cytoplasm"/>
    <property type="evidence" value="ECO:0007669"/>
    <property type="project" value="TreeGrafter"/>
</dbReference>
<protein>
    <submittedName>
        <fullName evidence="2">Serine/threonine protein phosphatase</fullName>
    </submittedName>
</protein>
<dbReference type="PANTHER" id="PTHR42850:SF4">
    <property type="entry name" value="ZINC-DEPENDENT ENDOPOLYPHOSPHATASE"/>
    <property type="match status" value="1"/>
</dbReference>
<dbReference type="InterPro" id="IPR004843">
    <property type="entry name" value="Calcineurin-like_PHP"/>
</dbReference>
<organism evidence="2 3">
    <name type="scientific">Tritonibacter litoralis</name>
    <dbReference type="NCBI Taxonomy" id="2662264"/>
    <lineage>
        <taxon>Bacteria</taxon>
        <taxon>Pseudomonadati</taxon>
        <taxon>Pseudomonadota</taxon>
        <taxon>Alphaproteobacteria</taxon>
        <taxon>Rhodobacterales</taxon>
        <taxon>Paracoccaceae</taxon>
        <taxon>Tritonibacter</taxon>
    </lineage>
</organism>
<name>A0A843YBY5_9RHOB</name>
<accession>A0A843YBY5</accession>
<dbReference type="Pfam" id="PF00149">
    <property type="entry name" value="Metallophos"/>
    <property type="match status" value="1"/>
</dbReference>
<dbReference type="InterPro" id="IPR050126">
    <property type="entry name" value="Ap4A_hydrolase"/>
</dbReference>
<dbReference type="GO" id="GO:0110154">
    <property type="term" value="P:RNA decapping"/>
    <property type="evidence" value="ECO:0007669"/>
    <property type="project" value="TreeGrafter"/>
</dbReference>
<evidence type="ECO:0000313" key="2">
    <source>
        <dbReference type="EMBL" id="MQQ08516.1"/>
    </source>
</evidence>
<dbReference type="EMBL" id="WIBF01000004">
    <property type="protein sequence ID" value="MQQ08516.1"/>
    <property type="molecule type" value="Genomic_DNA"/>
</dbReference>
<dbReference type="Proteomes" id="UP000444174">
    <property type="component" value="Unassembled WGS sequence"/>
</dbReference>
<sequence>MTQPTYAIGDIHGQIDHLHQALELIEADGGQDAKIVFLGDYVDRGPDSRGVIELLSTGIAAGRNWTALLGNHDRMFKWFLEDTPRHDPHMKVGYHWLHPKLGGIETLESYGVILNETDRLEQVHKAALAKVPGSHIAFLNSLPTYHLAEPCLFVHAGIRPGKNLGAQHENDLVWIRDPFLTHTEPFPWLVIHGHTALQHATHFGNRVDLDGGTGFGRPLHPAVVEGREVQLLTPSGRQPVPMSPDCVPA</sequence>
<gene>
    <name evidence="2" type="ORF">GFB49_08645</name>
</gene>
<feature type="domain" description="Calcineurin-like phosphoesterase" evidence="1">
    <location>
        <begin position="6"/>
        <end position="202"/>
    </location>
</feature>
<evidence type="ECO:0000313" key="3">
    <source>
        <dbReference type="Proteomes" id="UP000444174"/>
    </source>
</evidence>
<dbReference type="GO" id="GO:0008803">
    <property type="term" value="F:bis(5'-nucleosyl)-tetraphosphatase (symmetrical) activity"/>
    <property type="evidence" value="ECO:0007669"/>
    <property type="project" value="TreeGrafter"/>
</dbReference>
<dbReference type="Gene3D" id="3.60.21.10">
    <property type="match status" value="1"/>
</dbReference>
<proteinExistence type="predicted"/>
<dbReference type="PANTHER" id="PTHR42850">
    <property type="entry name" value="METALLOPHOSPHOESTERASE"/>
    <property type="match status" value="1"/>
</dbReference>
<keyword evidence="3" id="KW-1185">Reference proteome</keyword>
<comment type="caution">
    <text evidence="2">The sequence shown here is derived from an EMBL/GenBank/DDBJ whole genome shotgun (WGS) entry which is preliminary data.</text>
</comment>
<dbReference type="InterPro" id="IPR029052">
    <property type="entry name" value="Metallo-depent_PP-like"/>
</dbReference>
<dbReference type="RefSeq" id="WP_153215459.1">
    <property type="nucleotide sequence ID" value="NZ_WIBF01000004.1"/>
</dbReference>
<dbReference type="SUPFAM" id="SSF56300">
    <property type="entry name" value="Metallo-dependent phosphatases"/>
    <property type="match status" value="1"/>
</dbReference>
<evidence type="ECO:0000259" key="1">
    <source>
        <dbReference type="Pfam" id="PF00149"/>
    </source>
</evidence>
<dbReference type="AlphaFoldDB" id="A0A843YBY5"/>
<dbReference type="GO" id="GO:0016791">
    <property type="term" value="F:phosphatase activity"/>
    <property type="evidence" value="ECO:0007669"/>
    <property type="project" value="TreeGrafter"/>
</dbReference>